<organism evidence="1">
    <name type="scientific">Sinorhizobium medicae</name>
    <dbReference type="NCBI Taxonomy" id="110321"/>
    <lineage>
        <taxon>Bacteria</taxon>
        <taxon>Pseudomonadati</taxon>
        <taxon>Pseudomonadota</taxon>
        <taxon>Alphaproteobacteria</taxon>
        <taxon>Hyphomicrobiales</taxon>
        <taxon>Rhizobiaceae</taxon>
        <taxon>Sinorhizobium/Ensifer group</taxon>
        <taxon>Sinorhizobium</taxon>
    </lineage>
</organism>
<gene>
    <name evidence="1" type="ORF">GHJ91_32285</name>
</gene>
<accession>A0A6G1WV12</accession>
<dbReference type="RefSeq" id="WP_153414338.1">
    <property type="nucleotide sequence ID" value="NZ_WISB01000217.1"/>
</dbReference>
<dbReference type="EMBL" id="WISB01000217">
    <property type="protein sequence ID" value="MQW73598.1"/>
    <property type="molecule type" value="Genomic_DNA"/>
</dbReference>
<evidence type="ECO:0000313" key="1">
    <source>
        <dbReference type="EMBL" id="MQW73598.1"/>
    </source>
</evidence>
<protein>
    <submittedName>
        <fullName evidence="1">Uncharacterized protein</fullName>
    </submittedName>
</protein>
<proteinExistence type="predicted"/>
<dbReference type="AlphaFoldDB" id="A0A6G1WV12"/>
<sequence>MFTELNAWTPIQAILAAARDVEGRKFSEDRLEGQLIMPMPHGQLFEAVFLRTIAWMVESYRVPNPKIALARATDPAITDETEAGLRAARFNPTIRRAPLAAFDKSVAAPPGGPNAFIIDDQPFVIELVMAPLRCLMDILTFSFESARDAHDIGVIARETTGGAPTIFHRPYADSRLYATLEALCYYAHGLMIGPLETPEGASQLDISYRAVNVRSRPPVDAGLLSLARTSMEEMLHGLR</sequence>
<reference evidence="1" key="1">
    <citation type="journal article" date="2013" name="Genome Biol.">
        <title>Comparative genomics of the core and accessory genomes of 48 Sinorhizobium strains comprising five genospecies.</title>
        <authorList>
            <person name="Sugawara M."/>
            <person name="Epstein B."/>
            <person name="Badgley B.D."/>
            <person name="Unno T."/>
            <person name="Xu L."/>
            <person name="Reese J."/>
            <person name="Gyaneshwar P."/>
            <person name="Denny R."/>
            <person name="Mudge J."/>
            <person name="Bharti A.K."/>
            <person name="Farmer A.D."/>
            <person name="May G.D."/>
            <person name="Woodward J.E."/>
            <person name="Medigue C."/>
            <person name="Vallenet D."/>
            <person name="Lajus A."/>
            <person name="Rouy Z."/>
            <person name="Martinez-Vaz B."/>
            <person name="Tiffin P."/>
            <person name="Young N.D."/>
            <person name="Sadowsky M.J."/>
        </authorList>
    </citation>
    <scope>NUCLEOTIDE SEQUENCE</scope>
    <source>
        <strain evidence="1">M1</strain>
    </source>
</reference>
<name>A0A6G1WV12_9HYPH</name>
<comment type="caution">
    <text evidence="1">The sequence shown here is derived from an EMBL/GenBank/DDBJ whole genome shotgun (WGS) entry which is preliminary data.</text>
</comment>